<gene>
    <name evidence="1" type="ORF">ACFPP9_07420</name>
</gene>
<dbReference type="Pfam" id="PF06224">
    <property type="entry name" value="AlkZ-like"/>
    <property type="match status" value="1"/>
</dbReference>
<reference evidence="2" key="1">
    <citation type="journal article" date="2019" name="Int. J. Syst. Evol. Microbiol.">
        <title>The Global Catalogue of Microorganisms (GCM) 10K type strain sequencing project: providing services to taxonomists for standard genome sequencing and annotation.</title>
        <authorList>
            <consortium name="The Broad Institute Genomics Platform"/>
            <consortium name="The Broad Institute Genome Sequencing Center for Infectious Disease"/>
            <person name="Wu L."/>
            <person name="Ma J."/>
        </authorList>
    </citation>
    <scope>NUCLEOTIDE SEQUENCE [LARGE SCALE GENOMIC DNA]</scope>
    <source>
        <strain evidence="2">KACC 12633</strain>
    </source>
</reference>
<comment type="caution">
    <text evidence="1">The sequence shown here is derived from an EMBL/GenBank/DDBJ whole genome shotgun (WGS) entry which is preliminary data.</text>
</comment>
<dbReference type="PANTHER" id="PTHR38479">
    <property type="entry name" value="LMO0824 PROTEIN"/>
    <property type="match status" value="1"/>
</dbReference>
<dbReference type="PANTHER" id="PTHR38479:SF2">
    <property type="entry name" value="WINGED HELIX DNA-BINDING DOMAIN-CONTAINING PROTEIN"/>
    <property type="match status" value="1"/>
</dbReference>
<evidence type="ECO:0000313" key="1">
    <source>
        <dbReference type="EMBL" id="MFC5515595.1"/>
    </source>
</evidence>
<dbReference type="Proteomes" id="UP001596150">
    <property type="component" value="Unassembled WGS sequence"/>
</dbReference>
<name>A0ABW0PSS4_9HYPH</name>
<keyword evidence="1" id="KW-0238">DNA-binding</keyword>
<dbReference type="InterPro" id="IPR009351">
    <property type="entry name" value="AlkZ-like"/>
</dbReference>
<keyword evidence="2" id="KW-1185">Reference proteome</keyword>
<organism evidence="1 2">
    <name type="scientific">Kaistia terrae</name>
    <dbReference type="NCBI Taxonomy" id="537017"/>
    <lineage>
        <taxon>Bacteria</taxon>
        <taxon>Pseudomonadati</taxon>
        <taxon>Pseudomonadota</taxon>
        <taxon>Alphaproteobacteria</taxon>
        <taxon>Hyphomicrobiales</taxon>
        <taxon>Kaistiaceae</taxon>
        <taxon>Kaistia</taxon>
    </lineage>
</organism>
<dbReference type="RefSeq" id="WP_266342168.1">
    <property type="nucleotide sequence ID" value="NZ_JAPKNH010000001.1"/>
</dbReference>
<protein>
    <submittedName>
        <fullName evidence="1">Winged helix DNA-binding domain-containing protein</fullName>
    </submittedName>
</protein>
<proteinExistence type="predicted"/>
<evidence type="ECO:0000313" key="2">
    <source>
        <dbReference type="Proteomes" id="UP001596150"/>
    </source>
</evidence>
<dbReference type="EMBL" id="JBHSML010000003">
    <property type="protein sequence ID" value="MFC5515595.1"/>
    <property type="molecule type" value="Genomic_DNA"/>
</dbReference>
<sequence length="371" mass="41370">MAAEPTILSRRALNRALLARQMLLARVPLPASTAIERLVGLQSQIPGNPYLGLWSRLEGFRAEEVSELTEARKLVRIALMRGTLHLVSVADAAQLRPVMQKVFERNMTPGSVYGRALAGLDMDALLGLGEKILAEKPRSNKALEAELAPHFPGRDGHALSQAVRAILPLVQVTPRGLWRRSGQAISTTLQNWTGEHVSTDDKPDAVILRYLAAFGPASTIDVQAWSGLTKLADAMERLKPRLVEFRDENGKVLYDLPEAPRPPEDTVAPPRFLPDYDNVMLGHADRSRIVHDDHRGHFMKENGMIPAFLIDGFAAGSWRIDRDRDRATLRITPLIRLESGDRQALMREAEALLSFQEEDARTREIIFVDRP</sequence>
<dbReference type="GO" id="GO:0003677">
    <property type="term" value="F:DNA binding"/>
    <property type="evidence" value="ECO:0007669"/>
    <property type="project" value="UniProtKB-KW"/>
</dbReference>
<accession>A0ABW0PSS4</accession>